<name>A0AA36MU06_9DINO</name>
<protein>
    <submittedName>
        <fullName evidence="2">Uncharacterized protein</fullName>
    </submittedName>
</protein>
<proteinExistence type="predicted"/>
<evidence type="ECO:0000256" key="1">
    <source>
        <dbReference type="SAM" id="MobiDB-lite"/>
    </source>
</evidence>
<dbReference type="AlphaFoldDB" id="A0AA36MU06"/>
<feature type="region of interest" description="Disordered" evidence="1">
    <location>
        <begin position="266"/>
        <end position="285"/>
    </location>
</feature>
<evidence type="ECO:0000313" key="2">
    <source>
        <dbReference type="EMBL" id="CAJ1378917.1"/>
    </source>
</evidence>
<reference evidence="2" key="1">
    <citation type="submission" date="2023-08" db="EMBL/GenBank/DDBJ databases">
        <authorList>
            <person name="Chen Y."/>
            <person name="Shah S."/>
            <person name="Dougan E. K."/>
            <person name="Thang M."/>
            <person name="Chan C."/>
        </authorList>
    </citation>
    <scope>NUCLEOTIDE SEQUENCE</scope>
</reference>
<evidence type="ECO:0000313" key="3">
    <source>
        <dbReference type="Proteomes" id="UP001178507"/>
    </source>
</evidence>
<organism evidence="2 3">
    <name type="scientific">Effrenium voratum</name>
    <dbReference type="NCBI Taxonomy" id="2562239"/>
    <lineage>
        <taxon>Eukaryota</taxon>
        <taxon>Sar</taxon>
        <taxon>Alveolata</taxon>
        <taxon>Dinophyceae</taxon>
        <taxon>Suessiales</taxon>
        <taxon>Symbiodiniaceae</taxon>
        <taxon>Effrenium</taxon>
    </lineage>
</organism>
<dbReference type="EMBL" id="CAUJNA010000580">
    <property type="protein sequence ID" value="CAJ1378917.1"/>
    <property type="molecule type" value="Genomic_DNA"/>
</dbReference>
<sequence>MEAATSPSKEEAPSTPRSHPLKKGSPRDHWRLEHPEQRVLESGLTALKQLQPAEGLQRSGSMVLRASFFERLLGGHVELKACPANDVAAAQGDLKKLGLRQLLALRILTKGFPTTRVGAFTVHSNFLAALSSELFHRIGALALKGSASETPRRRLEQIGQRLVLCLGAAELLKEKCPPPPAWWLTTLEEEDWPGSGFALVDICALTAQMLEGASADFEQCRGVNMAVVIDLGSAASINWEVITMDAAKEDIPAALAVLKARRRRSRRSTSLEETPEDSSRFPSLPFAADVLPQDGARATSSKVQWPSPTPQHKSPVESPKDSRFNEYPFVTDIFDYFGCCTRRRWEHH</sequence>
<feature type="region of interest" description="Disordered" evidence="1">
    <location>
        <begin position="1"/>
        <end position="30"/>
    </location>
</feature>
<feature type="compositionally biased region" description="Polar residues" evidence="1">
    <location>
        <begin position="298"/>
        <end position="312"/>
    </location>
</feature>
<gene>
    <name evidence="2" type="ORF">EVOR1521_LOCUS7306</name>
</gene>
<feature type="region of interest" description="Disordered" evidence="1">
    <location>
        <begin position="297"/>
        <end position="321"/>
    </location>
</feature>
<dbReference type="Proteomes" id="UP001178507">
    <property type="component" value="Unassembled WGS sequence"/>
</dbReference>
<comment type="caution">
    <text evidence="2">The sequence shown here is derived from an EMBL/GenBank/DDBJ whole genome shotgun (WGS) entry which is preliminary data.</text>
</comment>
<accession>A0AA36MU06</accession>
<keyword evidence="3" id="KW-1185">Reference proteome</keyword>